<evidence type="ECO:0000313" key="3">
    <source>
        <dbReference type="EMBL" id="CAF1327552.1"/>
    </source>
</evidence>
<dbReference type="InterPro" id="IPR000620">
    <property type="entry name" value="EamA_dom"/>
</dbReference>
<keyword evidence="1" id="KW-1133">Transmembrane helix</keyword>
<evidence type="ECO:0000259" key="2">
    <source>
        <dbReference type="Pfam" id="PF00892"/>
    </source>
</evidence>
<keyword evidence="1" id="KW-0472">Membrane</keyword>
<evidence type="ECO:0000256" key="1">
    <source>
        <dbReference type="SAM" id="Phobius"/>
    </source>
</evidence>
<proteinExistence type="predicted"/>
<protein>
    <recommendedName>
        <fullName evidence="2">EamA domain-containing protein</fullName>
    </recommendedName>
</protein>
<feature type="transmembrane region" description="Helical" evidence="1">
    <location>
        <begin position="38"/>
        <end position="56"/>
    </location>
</feature>
<feature type="transmembrane region" description="Helical" evidence="1">
    <location>
        <begin position="167"/>
        <end position="189"/>
    </location>
</feature>
<feature type="transmembrane region" description="Helical" evidence="1">
    <location>
        <begin position="269"/>
        <end position="288"/>
    </location>
</feature>
<feature type="domain" description="EamA" evidence="2">
    <location>
        <begin position="170"/>
        <end position="311"/>
    </location>
</feature>
<feature type="transmembrane region" description="Helical" evidence="1">
    <location>
        <begin position="129"/>
        <end position="147"/>
    </location>
</feature>
<name>A0A815FJE1_ADIRI</name>
<accession>A0A815FJE1</accession>
<dbReference type="SUPFAM" id="SSF103481">
    <property type="entry name" value="Multidrug resistance efflux transporter EmrE"/>
    <property type="match status" value="1"/>
</dbReference>
<dbReference type="OrthoDB" id="306876at2759"/>
<dbReference type="PANTHER" id="PTHR22911:SF137">
    <property type="entry name" value="SOLUTE CARRIER FAMILY 35 MEMBER G2-RELATED"/>
    <property type="match status" value="1"/>
</dbReference>
<comment type="caution">
    <text evidence="3">The sequence shown here is derived from an EMBL/GenBank/DDBJ whole genome shotgun (WGS) entry which is preliminary data.</text>
</comment>
<feature type="transmembrane region" description="Helical" evidence="1">
    <location>
        <begin position="237"/>
        <end position="257"/>
    </location>
</feature>
<dbReference type="AlphaFoldDB" id="A0A815FJE1"/>
<sequence>MSVQKVETEVKITPSDPLILPPTITNEKQPRGIHRFSGIFYALFSSFLFTFSTFTIRQLGVDLLDALLIRFSIQLLLTLSFALRKKYTLLSGTGLQVFLQIICALTGAGGFVLFSLALRVIVYRERPSIGTLISLPLTCLGVVFVTQPSFLFHSKDETTGDAIENKYRIFGFIMAFGCALTSAINVLLFKQLISISQDIKPSVLNFHFAAAMFLCLVTNQIYKVFYLQTTYSFDHILSWRFALASTVCLITILASILTQKAIKREHPAVFSLLGSAEIIFALILQNIFTKDRSNLYALFGSTLVILSVVVLGISRIINERRQAKKTKENTNHC</sequence>
<organism evidence="3 4">
    <name type="scientific">Adineta ricciae</name>
    <name type="common">Rotifer</name>
    <dbReference type="NCBI Taxonomy" id="249248"/>
    <lineage>
        <taxon>Eukaryota</taxon>
        <taxon>Metazoa</taxon>
        <taxon>Spiralia</taxon>
        <taxon>Gnathifera</taxon>
        <taxon>Rotifera</taxon>
        <taxon>Eurotatoria</taxon>
        <taxon>Bdelloidea</taxon>
        <taxon>Adinetida</taxon>
        <taxon>Adinetidae</taxon>
        <taxon>Adineta</taxon>
    </lineage>
</organism>
<dbReference type="EMBL" id="CAJNOJ010000240">
    <property type="protein sequence ID" value="CAF1327552.1"/>
    <property type="molecule type" value="Genomic_DNA"/>
</dbReference>
<reference evidence="3" key="1">
    <citation type="submission" date="2021-02" db="EMBL/GenBank/DDBJ databases">
        <authorList>
            <person name="Nowell W R."/>
        </authorList>
    </citation>
    <scope>NUCLEOTIDE SEQUENCE</scope>
</reference>
<keyword evidence="1" id="KW-0812">Transmembrane</keyword>
<dbReference type="InterPro" id="IPR037185">
    <property type="entry name" value="EmrE-like"/>
</dbReference>
<dbReference type="GO" id="GO:0016020">
    <property type="term" value="C:membrane"/>
    <property type="evidence" value="ECO:0007669"/>
    <property type="project" value="InterPro"/>
</dbReference>
<gene>
    <name evidence="3" type="ORF">EDS130_LOCUS32001</name>
</gene>
<dbReference type="PANTHER" id="PTHR22911">
    <property type="entry name" value="ACYL-MALONYL CONDENSING ENZYME-RELATED"/>
    <property type="match status" value="1"/>
</dbReference>
<feature type="transmembrane region" description="Helical" evidence="1">
    <location>
        <begin position="95"/>
        <end position="117"/>
    </location>
</feature>
<dbReference type="Pfam" id="PF00892">
    <property type="entry name" value="EamA"/>
    <property type="match status" value="1"/>
</dbReference>
<dbReference type="Proteomes" id="UP000663852">
    <property type="component" value="Unassembled WGS sequence"/>
</dbReference>
<evidence type="ECO:0000313" key="4">
    <source>
        <dbReference type="Proteomes" id="UP000663852"/>
    </source>
</evidence>
<feature type="transmembrane region" description="Helical" evidence="1">
    <location>
        <begin position="201"/>
        <end position="222"/>
    </location>
</feature>
<feature type="transmembrane region" description="Helical" evidence="1">
    <location>
        <begin position="294"/>
        <end position="317"/>
    </location>
</feature>